<evidence type="ECO:0000256" key="1">
    <source>
        <dbReference type="SAM" id="Phobius"/>
    </source>
</evidence>
<keyword evidence="3" id="KW-1185">Reference proteome</keyword>
<dbReference type="AlphaFoldDB" id="A0A7H0VFR3"/>
<gene>
    <name evidence="2" type="ORF">H4K34_01590</name>
</gene>
<sequence length="48" mass="5270">MLAGIGLVLIPMLRIVLIPISVQLVVIKGIIEKQISLDFNTLEIIVTK</sequence>
<evidence type="ECO:0000313" key="3">
    <source>
        <dbReference type="Proteomes" id="UP000516305"/>
    </source>
</evidence>
<organism evidence="2 3">
    <name type="scientific">Croceimicrobium hydrocarbonivorans</name>
    <dbReference type="NCBI Taxonomy" id="2761580"/>
    <lineage>
        <taxon>Bacteria</taxon>
        <taxon>Pseudomonadati</taxon>
        <taxon>Bacteroidota</taxon>
        <taxon>Flavobacteriia</taxon>
        <taxon>Flavobacteriales</taxon>
        <taxon>Owenweeksiaceae</taxon>
        <taxon>Croceimicrobium</taxon>
    </lineage>
</organism>
<proteinExistence type="predicted"/>
<dbReference type="EMBL" id="CP060139">
    <property type="protein sequence ID" value="QNR24561.1"/>
    <property type="molecule type" value="Genomic_DNA"/>
</dbReference>
<evidence type="ECO:0000313" key="2">
    <source>
        <dbReference type="EMBL" id="QNR24561.1"/>
    </source>
</evidence>
<keyword evidence="1" id="KW-1133">Transmembrane helix</keyword>
<name>A0A7H0VFR3_9FLAO</name>
<dbReference type="Proteomes" id="UP000516305">
    <property type="component" value="Chromosome"/>
</dbReference>
<dbReference type="RefSeq" id="WP_210759087.1">
    <property type="nucleotide sequence ID" value="NZ_CP060139.1"/>
</dbReference>
<reference evidence="2 3" key="1">
    <citation type="submission" date="2020-08" db="EMBL/GenBank/DDBJ databases">
        <title>Croceimicrobium hydrocarbonivorans gen. nov., sp. nov., a novel marine bacterium isolated from a bacterial consortium that degrades polyethylene terephthalate.</title>
        <authorList>
            <person name="Liu R."/>
        </authorList>
    </citation>
    <scope>NUCLEOTIDE SEQUENCE [LARGE SCALE GENOMIC DNA]</scope>
    <source>
        <strain evidence="2 3">A20-9</strain>
    </source>
</reference>
<protein>
    <submittedName>
        <fullName evidence="2">Uncharacterized protein</fullName>
    </submittedName>
</protein>
<feature type="transmembrane region" description="Helical" evidence="1">
    <location>
        <begin position="6"/>
        <end position="27"/>
    </location>
</feature>
<keyword evidence="1" id="KW-0812">Transmembrane</keyword>
<dbReference type="KEGG" id="chyd:H4K34_01590"/>
<keyword evidence="1" id="KW-0472">Membrane</keyword>
<accession>A0A7H0VFR3</accession>